<dbReference type="InterPro" id="IPR006607">
    <property type="entry name" value="DM15"/>
</dbReference>
<dbReference type="GO" id="GO:0000339">
    <property type="term" value="F:RNA cap binding"/>
    <property type="evidence" value="ECO:0007669"/>
    <property type="project" value="InterPro"/>
</dbReference>
<organism evidence="1 2">
    <name type="scientific">Vitis vinifera</name>
    <name type="common">Grape</name>
    <dbReference type="NCBI Taxonomy" id="29760"/>
    <lineage>
        <taxon>Eukaryota</taxon>
        <taxon>Viridiplantae</taxon>
        <taxon>Streptophyta</taxon>
        <taxon>Embryophyta</taxon>
        <taxon>Tracheophyta</taxon>
        <taxon>Spermatophyta</taxon>
        <taxon>Magnoliopsida</taxon>
        <taxon>eudicotyledons</taxon>
        <taxon>Gunneridae</taxon>
        <taxon>Pentapetalae</taxon>
        <taxon>rosids</taxon>
        <taxon>Vitales</taxon>
        <taxon>Vitaceae</taxon>
        <taxon>Viteae</taxon>
        <taxon>Vitis</taxon>
    </lineage>
</organism>
<accession>A0A438CYY2</accession>
<name>A0A438CYY2_VITVI</name>
<dbReference type="Proteomes" id="UP000288805">
    <property type="component" value="Unassembled WGS sequence"/>
</dbReference>
<evidence type="ECO:0000313" key="2">
    <source>
        <dbReference type="Proteomes" id="UP000288805"/>
    </source>
</evidence>
<dbReference type="EMBL" id="QGNW01001896">
    <property type="protein sequence ID" value="RVW28415.1"/>
    <property type="molecule type" value="Genomic_DNA"/>
</dbReference>
<reference evidence="1 2" key="1">
    <citation type="journal article" date="2018" name="PLoS Genet.">
        <title>Population sequencing reveals clonal diversity and ancestral inbreeding in the grapevine cultivar Chardonnay.</title>
        <authorList>
            <person name="Roach M.J."/>
            <person name="Johnson D.L."/>
            <person name="Bohlmann J."/>
            <person name="van Vuuren H.J."/>
            <person name="Jones S.J."/>
            <person name="Pretorius I.S."/>
            <person name="Schmidt S.A."/>
            <person name="Borneman A.R."/>
        </authorList>
    </citation>
    <scope>NUCLEOTIDE SEQUENCE [LARGE SCALE GENOMIC DNA]</scope>
    <source>
        <strain evidence="2">cv. Chardonnay</strain>
        <tissue evidence="1">Leaf</tissue>
    </source>
</reference>
<comment type="caution">
    <text evidence="1">The sequence shown here is derived from an EMBL/GenBank/DDBJ whole genome shotgun (WGS) entry which is preliminary data.</text>
</comment>
<proteinExistence type="predicted"/>
<evidence type="ECO:0000313" key="1">
    <source>
        <dbReference type="EMBL" id="RVW28415.1"/>
    </source>
</evidence>
<protein>
    <submittedName>
        <fullName evidence="1">La-related protein 1A</fullName>
    </submittedName>
</protein>
<sequence length="308" mass="35586">MVRVSTSSLRKRHQMDSNSLRHSEFQASSSSFNYLKLLVTLILRSHQCLEISRIMFLIKNSRTGEGSGNGAQESKSISNELASAINDGLFFYEQVKILLGAVVVRSQEIVILEGSKIKAFPSSRHHHINSDSSLATSEIMGVVVTLWHHIRKSTNPRSSKLCISPRGSLSGSSPPVGSMPKSFPPFQHPSHQLLEENGFKQQKYLKYQKRCLSDRKKLGIGCSEEMNTLYRFWSYFLRDMFNHSMYKEFRKFALEDAAANYNYGIECLFRFYSYGLEKEFREDLYEDFEQLTIDFYHKGNLYGLEKYW</sequence>
<gene>
    <name evidence="1" type="primary">LARP1A_2</name>
    <name evidence="1" type="ORF">CK203_115007</name>
</gene>
<dbReference type="Pfam" id="PF21071">
    <property type="entry name" value="LARP1_HEAT"/>
    <property type="match status" value="1"/>
</dbReference>
<dbReference type="AlphaFoldDB" id="A0A438CYY2"/>
<dbReference type="GO" id="GO:0048255">
    <property type="term" value="P:mRNA stabilization"/>
    <property type="evidence" value="ECO:0007669"/>
    <property type="project" value="InterPro"/>
</dbReference>
<dbReference type="SMART" id="SM00684">
    <property type="entry name" value="DM15"/>
    <property type="match status" value="3"/>
</dbReference>